<proteinExistence type="predicted"/>
<reference evidence="1 2" key="1">
    <citation type="submission" date="2014-06" db="EMBL/GenBank/DDBJ databases">
        <authorList>
            <person name="Swart Estienne"/>
        </authorList>
    </citation>
    <scope>NUCLEOTIDE SEQUENCE [LARGE SCALE GENOMIC DNA]</scope>
    <source>
        <strain evidence="1 2">130c</strain>
    </source>
</reference>
<dbReference type="Proteomes" id="UP000039865">
    <property type="component" value="Unassembled WGS sequence"/>
</dbReference>
<keyword evidence="2" id="KW-1185">Reference proteome</keyword>
<name>A0A078AJM8_STYLE</name>
<gene>
    <name evidence="1" type="primary">Contig19107.g20261</name>
    <name evidence="1" type="ORF">STYLEM_10019</name>
</gene>
<sequence>MQMPSNCENLLGLPLEQADKLPNCQIHKQFKTIFICEHNCTERILYCRECSTIINPGSNINIHNHAPIYIADACSKIAQQSQSSQEEAEDLFEKATDFIHKYKIVLEYLDQKLRGNGDDYLINPQSQNKSMMFDFYELTKLVEIIKQTNDYLERKAVDLKVIDVFNKKNQVDGYIEQLKRYEYLGKVTFQEVWQKYHSIFFQDEQLNLSDDQLDLDNFKLLTYIRHKISAQKNEFLEERVKTLEKMLKTKFDQLNQILENQLGADKIN</sequence>
<dbReference type="AlphaFoldDB" id="A0A078AJM8"/>
<protein>
    <submittedName>
        <fullName evidence="1">Uncharacterized protein</fullName>
    </submittedName>
</protein>
<accession>A0A078AJM8</accession>
<dbReference type="EMBL" id="CCKQ01009517">
    <property type="protein sequence ID" value="CDW81013.1"/>
    <property type="molecule type" value="Genomic_DNA"/>
</dbReference>
<organism evidence="1 2">
    <name type="scientific">Stylonychia lemnae</name>
    <name type="common">Ciliate</name>
    <dbReference type="NCBI Taxonomy" id="5949"/>
    <lineage>
        <taxon>Eukaryota</taxon>
        <taxon>Sar</taxon>
        <taxon>Alveolata</taxon>
        <taxon>Ciliophora</taxon>
        <taxon>Intramacronucleata</taxon>
        <taxon>Spirotrichea</taxon>
        <taxon>Stichotrichia</taxon>
        <taxon>Sporadotrichida</taxon>
        <taxon>Oxytrichidae</taxon>
        <taxon>Stylonychinae</taxon>
        <taxon>Stylonychia</taxon>
    </lineage>
</organism>
<evidence type="ECO:0000313" key="1">
    <source>
        <dbReference type="EMBL" id="CDW81013.1"/>
    </source>
</evidence>
<evidence type="ECO:0000313" key="2">
    <source>
        <dbReference type="Proteomes" id="UP000039865"/>
    </source>
</evidence>
<dbReference type="InParanoid" id="A0A078AJM8"/>